<reference evidence="8 9" key="1">
    <citation type="submission" date="2020-05" db="EMBL/GenBank/DDBJ databases">
        <title>Horizontal transmission and recombination maintain forever young bacterial symbiont genomes.</title>
        <authorList>
            <person name="Russell S.L."/>
            <person name="Pepper-Tunick E."/>
            <person name="Svedberg J."/>
            <person name="Byrne A."/>
            <person name="Ruelas Castillo J."/>
            <person name="Vollmers C."/>
            <person name="Beinart R.A."/>
            <person name="Corbett-Detig R."/>
        </authorList>
    </citation>
    <scope>NUCLEOTIDE SEQUENCE [LARGE SCALE GENOMIC DNA]</scope>
    <source>
        <strain evidence="8">JDF_Ridge</strain>
    </source>
</reference>
<dbReference type="KEGG" id="reo:HUE58_05110"/>
<comment type="catalytic activity">
    <reaction evidence="1 7">
        <text>guanosine(46) in tRNA + S-adenosyl-L-methionine = N(7)-methylguanosine(46) in tRNA + S-adenosyl-L-homocysteine</text>
        <dbReference type="Rhea" id="RHEA:42708"/>
        <dbReference type="Rhea" id="RHEA-COMP:10188"/>
        <dbReference type="Rhea" id="RHEA-COMP:10189"/>
        <dbReference type="ChEBI" id="CHEBI:57856"/>
        <dbReference type="ChEBI" id="CHEBI:59789"/>
        <dbReference type="ChEBI" id="CHEBI:74269"/>
        <dbReference type="ChEBI" id="CHEBI:74480"/>
        <dbReference type="EC" id="2.1.1.33"/>
    </reaction>
</comment>
<protein>
    <recommendedName>
        <fullName evidence="7">tRNA (guanine-N(7)-)-methyltransferase</fullName>
        <ecNumber evidence="7">2.1.1.33</ecNumber>
    </recommendedName>
    <alternativeName>
        <fullName evidence="7">tRNA (guanine(46)-N(7))-methyltransferase</fullName>
    </alternativeName>
    <alternativeName>
        <fullName evidence="7">tRNA(m7G46)-methyltransferase</fullName>
    </alternativeName>
</protein>
<dbReference type="GO" id="GO:0043527">
    <property type="term" value="C:tRNA methyltransferase complex"/>
    <property type="evidence" value="ECO:0007669"/>
    <property type="project" value="TreeGrafter"/>
</dbReference>
<feature type="binding site" evidence="7">
    <location>
        <position position="142"/>
    </location>
    <ligand>
        <name>substrate</name>
    </ligand>
</feature>
<dbReference type="HAMAP" id="MF_01057">
    <property type="entry name" value="tRNA_methyltr_TrmB"/>
    <property type="match status" value="1"/>
</dbReference>
<dbReference type="PROSITE" id="PS51625">
    <property type="entry name" value="SAM_MT_TRMB"/>
    <property type="match status" value="1"/>
</dbReference>
<feature type="binding site" evidence="7">
    <location>
        <position position="88"/>
    </location>
    <ligand>
        <name>S-adenosyl-L-methionine</name>
        <dbReference type="ChEBI" id="CHEBI:59789"/>
    </ligand>
</feature>
<dbReference type="Proteomes" id="UP000509429">
    <property type="component" value="Chromosome"/>
</dbReference>
<dbReference type="GO" id="GO:0008176">
    <property type="term" value="F:tRNA (guanine(46)-N7)-methyltransferase activity"/>
    <property type="evidence" value="ECO:0007669"/>
    <property type="project" value="UniProtKB-UniRule"/>
</dbReference>
<comment type="function">
    <text evidence="2 7">Catalyzes the formation of N(7)-methylguanine at position 46 (m7G46) in tRNA.</text>
</comment>
<dbReference type="Pfam" id="PF02390">
    <property type="entry name" value="Methyltransf_4"/>
    <property type="match status" value="1"/>
</dbReference>
<dbReference type="Gene3D" id="3.40.50.150">
    <property type="entry name" value="Vaccinia Virus protein VP39"/>
    <property type="match status" value="1"/>
</dbReference>
<sequence length="234" mass="27114">MICANILINKMRKIQSFVRRSGRLTLGQKMGLTELWANYGVDLPKGRINLDALFVKRQKIVLEVGFGNGDSLLEMAIKIPDRNFLGIEVYEAGIGRLINEAYKHQLSNLKIIKADAVEVLTNHIKDGSFNRFQLFFPDPWHKKKHHKRRIVQTDFLDLLSRKIIKGGKVHMATDWAHYATAMMNTLENHPHFKNTQNGPIYSPRSEYRPITKFERRGHRLGHGVWDLIFINEKT</sequence>
<dbReference type="PANTHER" id="PTHR23417:SF14">
    <property type="entry name" value="PENTACOTRIPEPTIDE-REPEAT REGION OF PRORP DOMAIN-CONTAINING PROTEIN"/>
    <property type="match status" value="1"/>
</dbReference>
<proteinExistence type="inferred from homology"/>
<evidence type="ECO:0000256" key="1">
    <source>
        <dbReference type="ARBA" id="ARBA00000142"/>
    </source>
</evidence>
<keyword evidence="9" id="KW-1185">Reference proteome</keyword>
<feature type="binding site" evidence="7">
    <location>
        <position position="174"/>
    </location>
    <ligand>
        <name>substrate</name>
    </ligand>
</feature>
<dbReference type="CDD" id="cd02440">
    <property type="entry name" value="AdoMet_MTases"/>
    <property type="match status" value="1"/>
</dbReference>
<name>A0A6N0HQF1_9GAMM</name>
<dbReference type="SUPFAM" id="SSF53335">
    <property type="entry name" value="S-adenosyl-L-methionine-dependent methyltransferases"/>
    <property type="match status" value="1"/>
</dbReference>
<keyword evidence="6 7" id="KW-0819">tRNA processing</keyword>
<dbReference type="InterPro" id="IPR055361">
    <property type="entry name" value="tRNA_methyltr_TrmB_bact"/>
</dbReference>
<accession>A0A6N0HQF1</accession>
<dbReference type="PANTHER" id="PTHR23417">
    <property type="entry name" value="3-DEOXY-D-MANNO-OCTULOSONIC-ACID TRANSFERASE/TRNA GUANINE-N 7 - -METHYLTRANSFERASE"/>
    <property type="match status" value="1"/>
</dbReference>
<keyword evidence="4 7" id="KW-0808">Transferase</keyword>
<evidence type="ECO:0000256" key="2">
    <source>
        <dbReference type="ARBA" id="ARBA00003015"/>
    </source>
</evidence>
<evidence type="ECO:0000256" key="4">
    <source>
        <dbReference type="ARBA" id="ARBA00022679"/>
    </source>
</evidence>
<dbReference type="InterPro" id="IPR029063">
    <property type="entry name" value="SAM-dependent_MTases_sf"/>
</dbReference>
<dbReference type="EMBL" id="CP054490">
    <property type="protein sequence ID" value="QKQ24490.1"/>
    <property type="molecule type" value="Genomic_DNA"/>
</dbReference>
<dbReference type="InterPro" id="IPR003358">
    <property type="entry name" value="tRNA_(Gua-N-7)_MeTrfase_Trmb"/>
</dbReference>
<dbReference type="NCBIfam" id="TIGR00091">
    <property type="entry name" value="tRNA (guanosine(46)-N7)-methyltransferase TrmB"/>
    <property type="match status" value="1"/>
</dbReference>
<feature type="binding site" evidence="7">
    <location>
        <begin position="211"/>
        <end position="214"/>
    </location>
    <ligand>
        <name>substrate</name>
    </ligand>
</feature>
<evidence type="ECO:0000313" key="9">
    <source>
        <dbReference type="Proteomes" id="UP000509429"/>
    </source>
</evidence>
<evidence type="ECO:0000256" key="6">
    <source>
        <dbReference type="ARBA" id="ARBA00022694"/>
    </source>
</evidence>
<comment type="caution">
    <text evidence="7">Lacks conserved residue(s) required for the propagation of feature annotation.</text>
</comment>
<evidence type="ECO:0000313" key="8">
    <source>
        <dbReference type="EMBL" id="QKQ24490.1"/>
    </source>
</evidence>
<dbReference type="AlphaFoldDB" id="A0A6N0HQF1"/>
<comment type="pathway">
    <text evidence="7">tRNA modification; N(7)-methylguanine-tRNA biosynthesis.</text>
</comment>
<feature type="binding site" evidence="7">
    <location>
        <position position="115"/>
    </location>
    <ligand>
        <name>S-adenosyl-L-methionine</name>
        <dbReference type="ChEBI" id="CHEBI:59789"/>
    </ligand>
</feature>
<gene>
    <name evidence="7 8" type="primary">trmB</name>
    <name evidence="8" type="ORF">HUE58_05110</name>
</gene>
<dbReference type="EC" id="2.1.1.33" evidence="7"/>
<evidence type="ECO:0000256" key="5">
    <source>
        <dbReference type="ARBA" id="ARBA00022691"/>
    </source>
</evidence>
<keyword evidence="5 7" id="KW-0949">S-adenosyl-L-methionine</keyword>
<organism evidence="8 9">
    <name type="scientific">Candidatus Ruthia endofausta</name>
    <dbReference type="NCBI Taxonomy" id="2738852"/>
    <lineage>
        <taxon>Bacteria</taxon>
        <taxon>Pseudomonadati</taxon>
        <taxon>Pseudomonadota</taxon>
        <taxon>Gammaproteobacteria</taxon>
        <taxon>Candidatus Pseudothioglobaceae</taxon>
        <taxon>Candidatus Ruthturnera</taxon>
    </lineage>
</organism>
<evidence type="ECO:0000256" key="7">
    <source>
        <dbReference type="HAMAP-Rule" id="MF_01057"/>
    </source>
</evidence>
<comment type="similarity">
    <text evidence="7">Belongs to the class I-like SAM-binding methyltransferase superfamily. TrmB family.</text>
</comment>
<feature type="binding site" evidence="7">
    <location>
        <position position="63"/>
    </location>
    <ligand>
        <name>S-adenosyl-L-methionine</name>
        <dbReference type="ChEBI" id="CHEBI:59789"/>
    </ligand>
</feature>
<dbReference type="UniPathway" id="UPA00989"/>
<feature type="binding site" evidence="7">
    <location>
        <position position="138"/>
    </location>
    <ligand>
        <name>S-adenosyl-L-methionine</name>
        <dbReference type="ChEBI" id="CHEBI:59789"/>
    </ligand>
</feature>
<keyword evidence="3 7" id="KW-0489">Methyltransferase</keyword>
<evidence type="ECO:0000256" key="3">
    <source>
        <dbReference type="ARBA" id="ARBA00022603"/>
    </source>
</evidence>